<dbReference type="AlphaFoldDB" id="A0A5C5YS83"/>
<dbReference type="RefSeq" id="WP_231956352.1">
    <property type="nucleotide sequence ID" value="NZ_SJPO01000003.1"/>
</dbReference>
<feature type="chain" id="PRO_5022978098" description="Glycosyl hydrolases family 43" evidence="1">
    <location>
        <begin position="22"/>
        <end position="330"/>
    </location>
</feature>
<evidence type="ECO:0000313" key="2">
    <source>
        <dbReference type="EMBL" id="TWT77600.1"/>
    </source>
</evidence>
<evidence type="ECO:0008006" key="4">
    <source>
        <dbReference type="Google" id="ProtNLM"/>
    </source>
</evidence>
<gene>
    <name evidence="2" type="ORF">Pla123a_13960</name>
</gene>
<dbReference type="PANTHER" id="PTHR43301">
    <property type="entry name" value="ARABINAN ENDO-1,5-ALPHA-L-ARABINOSIDASE"/>
    <property type="match status" value="1"/>
</dbReference>
<dbReference type="SUPFAM" id="SSF75005">
    <property type="entry name" value="Arabinanase/levansucrase/invertase"/>
    <property type="match status" value="1"/>
</dbReference>
<dbReference type="InterPro" id="IPR023296">
    <property type="entry name" value="Glyco_hydro_beta-prop_sf"/>
</dbReference>
<reference evidence="2 3" key="1">
    <citation type="submission" date="2019-02" db="EMBL/GenBank/DDBJ databases">
        <title>Deep-cultivation of Planctomycetes and their phenomic and genomic characterization uncovers novel biology.</title>
        <authorList>
            <person name="Wiegand S."/>
            <person name="Jogler M."/>
            <person name="Boedeker C."/>
            <person name="Pinto D."/>
            <person name="Vollmers J."/>
            <person name="Rivas-Marin E."/>
            <person name="Kohn T."/>
            <person name="Peeters S.H."/>
            <person name="Heuer A."/>
            <person name="Rast P."/>
            <person name="Oberbeckmann S."/>
            <person name="Bunk B."/>
            <person name="Jeske O."/>
            <person name="Meyerdierks A."/>
            <person name="Storesund J.E."/>
            <person name="Kallscheuer N."/>
            <person name="Luecker S."/>
            <person name="Lage O.M."/>
            <person name="Pohl T."/>
            <person name="Merkel B.J."/>
            <person name="Hornburger P."/>
            <person name="Mueller R.-W."/>
            <person name="Bruemmer F."/>
            <person name="Labrenz M."/>
            <person name="Spormann A.M."/>
            <person name="Op Den Camp H."/>
            <person name="Overmann J."/>
            <person name="Amann R."/>
            <person name="Jetten M.S.M."/>
            <person name="Mascher T."/>
            <person name="Medema M.H."/>
            <person name="Devos D.P."/>
            <person name="Kaster A.-K."/>
            <person name="Ovreas L."/>
            <person name="Rohde M."/>
            <person name="Galperin M.Y."/>
            <person name="Jogler C."/>
        </authorList>
    </citation>
    <scope>NUCLEOTIDE SEQUENCE [LARGE SCALE GENOMIC DNA]</scope>
    <source>
        <strain evidence="2 3">Pla123a</strain>
    </source>
</reference>
<evidence type="ECO:0000256" key="1">
    <source>
        <dbReference type="SAM" id="SignalP"/>
    </source>
</evidence>
<dbReference type="Proteomes" id="UP000318478">
    <property type="component" value="Unassembled WGS sequence"/>
</dbReference>
<dbReference type="EMBL" id="SJPO01000003">
    <property type="protein sequence ID" value="TWT77600.1"/>
    <property type="molecule type" value="Genomic_DNA"/>
</dbReference>
<keyword evidence="3" id="KW-1185">Reference proteome</keyword>
<proteinExistence type="predicted"/>
<keyword evidence="1" id="KW-0732">Signal</keyword>
<dbReference type="Gene3D" id="2.115.10.20">
    <property type="entry name" value="Glycosyl hydrolase domain, family 43"/>
    <property type="match status" value="1"/>
</dbReference>
<comment type="caution">
    <text evidence="2">The sequence shown here is derived from an EMBL/GenBank/DDBJ whole genome shotgun (WGS) entry which is preliminary data.</text>
</comment>
<protein>
    <recommendedName>
        <fullName evidence="4">Glycosyl hydrolases family 43</fullName>
    </recommendedName>
</protein>
<dbReference type="CDD" id="cd08983">
    <property type="entry name" value="GH43_Bt3655-like"/>
    <property type="match status" value="1"/>
</dbReference>
<name>A0A5C5YS83_9BACT</name>
<sequence length="330" mass="36729" precursor="true">MQSSRPLLAFVLLANGVAAQAAEQAAPAGFLFVTFRSEGGELAEQVYFGLSEDGRRWSALNDSQPVLVSELGERGVRDPYLIRRADGEGFYLIATDLSTHHNGDWGRAVRAGSHAIIIWESEDLVDWSEPRRVEVAPDDAGCTWAPEAVYDQQQGDYLVFWASTTARDDFAKHRIWAARTKDFRDFGEPFIYIEKPTTVIDTTIVHGPDAYYRFTKDEKFKAITMETSPSIDGPWTDVPTFSLAKLRGYEGPECYQIEPASGDKPAVWGLILDNYARGRGYQPYTTTDLAAGEFEPAEGFEFPFRFRHGSVTPLSADELKGVRAAYGATK</sequence>
<feature type="signal peptide" evidence="1">
    <location>
        <begin position="1"/>
        <end position="21"/>
    </location>
</feature>
<accession>A0A5C5YS83</accession>
<evidence type="ECO:0000313" key="3">
    <source>
        <dbReference type="Proteomes" id="UP000318478"/>
    </source>
</evidence>
<dbReference type="InterPro" id="IPR050727">
    <property type="entry name" value="GH43_arabinanases"/>
</dbReference>
<dbReference type="PANTHER" id="PTHR43301:SF3">
    <property type="entry name" value="ARABINAN ENDO-1,5-ALPHA-L-ARABINOSIDASE A-RELATED"/>
    <property type="match status" value="1"/>
</dbReference>
<organism evidence="2 3">
    <name type="scientific">Posidoniimonas polymericola</name>
    <dbReference type="NCBI Taxonomy" id="2528002"/>
    <lineage>
        <taxon>Bacteria</taxon>
        <taxon>Pseudomonadati</taxon>
        <taxon>Planctomycetota</taxon>
        <taxon>Planctomycetia</taxon>
        <taxon>Pirellulales</taxon>
        <taxon>Lacipirellulaceae</taxon>
        <taxon>Posidoniimonas</taxon>
    </lineage>
</organism>